<evidence type="ECO:0000256" key="2">
    <source>
        <dbReference type="ARBA" id="ARBA00023015"/>
    </source>
</evidence>
<comment type="similarity">
    <text evidence="1">Belongs to the ner transcriptional regulatory family.</text>
</comment>
<protein>
    <submittedName>
        <fullName evidence="7">Nucleotide excision repair protein</fullName>
    </submittedName>
</protein>
<evidence type="ECO:0000259" key="6">
    <source>
        <dbReference type="Pfam" id="PF13693"/>
    </source>
</evidence>
<keyword evidence="2" id="KW-0805">Transcription regulation</keyword>
<keyword evidence="8" id="KW-1185">Reference proteome</keyword>
<dbReference type="GO" id="GO:0003677">
    <property type="term" value="F:DNA binding"/>
    <property type="evidence" value="ECO:0007669"/>
    <property type="project" value="UniProtKB-KW"/>
</dbReference>
<feature type="domain" description="Ner winged helix-turn-helix DNA-binding" evidence="6">
    <location>
        <begin position="17"/>
        <end position="83"/>
    </location>
</feature>
<dbReference type="CDD" id="cd00093">
    <property type="entry name" value="HTH_XRE"/>
    <property type="match status" value="1"/>
</dbReference>
<dbReference type="RefSeq" id="WP_119700912.1">
    <property type="nucleotide sequence ID" value="NZ_QJSA01000004.1"/>
</dbReference>
<evidence type="ECO:0000313" key="7">
    <source>
        <dbReference type="EMBL" id="RHW21916.1"/>
    </source>
</evidence>
<name>A0A396S0A4_9PSED</name>
<evidence type="ECO:0000256" key="5">
    <source>
        <dbReference type="SAM" id="MobiDB-lite"/>
    </source>
</evidence>
<dbReference type="Proteomes" id="UP000265745">
    <property type="component" value="Unassembled WGS sequence"/>
</dbReference>
<accession>A0A396S0A4</accession>
<evidence type="ECO:0000313" key="8">
    <source>
        <dbReference type="Proteomes" id="UP000265745"/>
    </source>
</evidence>
<dbReference type="EMBL" id="QJSA01000004">
    <property type="protein sequence ID" value="RHW21916.1"/>
    <property type="molecule type" value="Genomic_DNA"/>
</dbReference>
<keyword evidence="3" id="KW-0238">DNA-binding</keyword>
<dbReference type="OrthoDB" id="5405994at2"/>
<dbReference type="Pfam" id="PF13693">
    <property type="entry name" value="HTH_35"/>
    <property type="match status" value="1"/>
</dbReference>
<gene>
    <name evidence="7" type="ORF">C2846_05495</name>
</gene>
<evidence type="ECO:0000256" key="4">
    <source>
        <dbReference type="ARBA" id="ARBA00023163"/>
    </source>
</evidence>
<evidence type="ECO:0000256" key="1">
    <source>
        <dbReference type="ARBA" id="ARBA00006157"/>
    </source>
</evidence>
<feature type="compositionally biased region" description="Basic residues" evidence="5">
    <location>
        <begin position="106"/>
        <end position="115"/>
    </location>
</feature>
<organism evidence="7 8">
    <name type="scientific">Pseudomonas jilinensis</name>
    <dbReference type="NCBI Taxonomy" id="2078689"/>
    <lineage>
        <taxon>Bacteria</taxon>
        <taxon>Pseudomonadati</taxon>
        <taxon>Pseudomonadota</taxon>
        <taxon>Gammaproteobacteria</taxon>
        <taxon>Pseudomonadales</taxon>
        <taxon>Pseudomonadaceae</taxon>
        <taxon>Pseudomonas</taxon>
    </lineage>
</organism>
<reference evidence="7 8" key="1">
    <citation type="submission" date="2018-06" db="EMBL/GenBank/DDBJ databases">
        <title>Pseudomonas jilinensis sp. nov., isolated from the production water of Jilin Oilfield in China.</title>
        <authorList>
            <person name="Wang J."/>
        </authorList>
    </citation>
    <scope>NUCLEOTIDE SEQUENCE [LARGE SCALE GENOMIC DNA]</scope>
    <source>
        <strain evidence="7 8">JS15-10A1</strain>
    </source>
</reference>
<comment type="caution">
    <text evidence="7">The sequence shown here is derived from an EMBL/GenBank/DDBJ whole genome shotgun (WGS) entry which is preliminary data.</text>
</comment>
<keyword evidence="4" id="KW-0804">Transcription</keyword>
<dbReference type="SUPFAM" id="SSF47413">
    <property type="entry name" value="lambda repressor-like DNA-binding domains"/>
    <property type="match status" value="1"/>
</dbReference>
<proteinExistence type="inferred from homology"/>
<feature type="region of interest" description="Disordered" evidence="5">
    <location>
        <begin position="76"/>
        <end position="115"/>
    </location>
</feature>
<dbReference type="InterPro" id="IPR038722">
    <property type="entry name" value="Ner_HTH_dom"/>
</dbReference>
<dbReference type="Gene3D" id="1.10.260.40">
    <property type="entry name" value="lambda repressor-like DNA-binding domains"/>
    <property type="match status" value="1"/>
</dbReference>
<dbReference type="AlphaFoldDB" id="A0A396S0A4"/>
<dbReference type="InterPro" id="IPR010982">
    <property type="entry name" value="Lambda_DNA-bd_dom_sf"/>
</dbReference>
<evidence type="ECO:0000256" key="3">
    <source>
        <dbReference type="ARBA" id="ARBA00023125"/>
    </source>
</evidence>
<dbReference type="InterPro" id="IPR001387">
    <property type="entry name" value="Cro/C1-type_HTH"/>
</dbReference>
<sequence length="115" mass="13117">MSKADIPTNPSHRWEWIKYALRTKGTSLAKLARELEVSDTAVKNVKRSPYPRMERAIAKALGLTPVDIWPERWQTSSTPIRQRPNRSETLVQYHYTEGESSNSGVKPHRKTGTEG</sequence>